<name>A0A086ZS39_9BIFI</name>
<gene>
    <name evidence="2" type="ORF">BBIA_2120</name>
</gene>
<evidence type="ECO:0000256" key="1">
    <source>
        <dbReference type="SAM" id="SignalP"/>
    </source>
</evidence>
<dbReference type="EMBL" id="JGYN01000025">
    <property type="protein sequence ID" value="KFI49339.1"/>
    <property type="molecule type" value="Genomic_DNA"/>
</dbReference>
<proteinExistence type="predicted"/>
<sequence length="52" mass="5396">MRFAAALLTLLFSCSGVPSAPTGAVLSAATVAEHASMTFFVCPPPLKWLCGR</sequence>
<organism evidence="2 3">
    <name type="scientific">Bifidobacterium biavatii DSM 23969</name>
    <dbReference type="NCBI Taxonomy" id="1437608"/>
    <lineage>
        <taxon>Bacteria</taxon>
        <taxon>Bacillati</taxon>
        <taxon>Actinomycetota</taxon>
        <taxon>Actinomycetes</taxon>
        <taxon>Bifidobacteriales</taxon>
        <taxon>Bifidobacteriaceae</taxon>
        <taxon>Bifidobacterium</taxon>
    </lineage>
</organism>
<feature type="signal peptide" evidence="1">
    <location>
        <begin position="1"/>
        <end position="20"/>
    </location>
</feature>
<evidence type="ECO:0008006" key="4">
    <source>
        <dbReference type="Google" id="ProtNLM"/>
    </source>
</evidence>
<reference evidence="2 3" key="1">
    <citation type="submission" date="2014-03" db="EMBL/GenBank/DDBJ databases">
        <title>Genomics of Bifidobacteria.</title>
        <authorList>
            <person name="Ventura M."/>
            <person name="Milani C."/>
            <person name="Lugli G.A."/>
        </authorList>
    </citation>
    <scope>NUCLEOTIDE SEQUENCE [LARGE SCALE GENOMIC DNA]</scope>
    <source>
        <strain evidence="2 3">DSM 23969</strain>
    </source>
</reference>
<dbReference type="Proteomes" id="UP000029108">
    <property type="component" value="Unassembled WGS sequence"/>
</dbReference>
<feature type="chain" id="PRO_5001818092" description="Lipoprotein" evidence="1">
    <location>
        <begin position="21"/>
        <end position="52"/>
    </location>
</feature>
<comment type="caution">
    <text evidence="2">The sequence shown here is derived from an EMBL/GenBank/DDBJ whole genome shotgun (WGS) entry which is preliminary data.</text>
</comment>
<evidence type="ECO:0000313" key="3">
    <source>
        <dbReference type="Proteomes" id="UP000029108"/>
    </source>
</evidence>
<evidence type="ECO:0000313" key="2">
    <source>
        <dbReference type="EMBL" id="KFI49339.1"/>
    </source>
</evidence>
<accession>A0A086ZS39</accession>
<dbReference type="AlphaFoldDB" id="A0A086ZS39"/>
<protein>
    <recommendedName>
        <fullName evidence="4">Lipoprotein</fullName>
    </recommendedName>
</protein>
<keyword evidence="1" id="KW-0732">Signal</keyword>
<keyword evidence="3" id="KW-1185">Reference proteome</keyword>